<comment type="caution">
    <text evidence="1">The sequence shown here is derived from an EMBL/GenBank/DDBJ whole genome shotgun (WGS) entry which is preliminary data.</text>
</comment>
<name>A0ABT2W667_9FLAO</name>
<evidence type="ECO:0008006" key="3">
    <source>
        <dbReference type="Google" id="ProtNLM"/>
    </source>
</evidence>
<protein>
    <recommendedName>
        <fullName evidence="3">Tissue inhibitor of metalloproteinase</fullName>
    </recommendedName>
</protein>
<keyword evidence="2" id="KW-1185">Reference proteome</keyword>
<dbReference type="PROSITE" id="PS51257">
    <property type="entry name" value="PROKAR_LIPOPROTEIN"/>
    <property type="match status" value="1"/>
</dbReference>
<proteinExistence type="predicted"/>
<reference evidence="2" key="1">
    <citation type="submission" date="2023-07" db="EMBL/GenBank/DDBJ databases">
        <title>Chryseobacterium sp. strain PBS4-4 Genome sequencing and assembly.</title>
        <authorList>
            <person name="Jung Y."/>
        </authorList>
    </citation>
    <scope>NUCLEOTIDE SEQUENCE [LARGE SCALE GENOMIC DNA]</scope>
    <source>
        <strain evidence="2">PBS4-4</strain>
    </source>
</reference>
<dbReference type="Proteomes" id="UP001208649">
    <property type="component" value="Unassembled WGS sequence"/>
</dbReference>
<dbReference type="RefSeq" id="WP_263003136.1">
    <property type="nucleotide sequence ID" value="NZ_JAOTEM010000002.1"/>
</dbReference>
<evidence type="ECO:0000313" key="1">
    <source>
        <dbReference type="EMBL" id="MCU7617706.1"/>
    </source>
</evidence>
<sequence length="256" mass="29697">MKKLFALICIVIFQIGYSCSCESSTNIFNEYSSSDLVADITVTNVRFSPEKELQQAYYVIDVKYNKLYKGKQIGSFHVYGKTIINGKQNGIGTSCSLSLSKGDRMILFYKNDEINSIHFCTPKIREKITSRFTESKKILEKISKTSIKTNYKNFIIDTKYDSETGKNTLSHFDGINAKNSFALFEVTMNTNGTFKTVDYLQKFNSQFDEEILEYLQKSNLLKEENFEISQDEKFILAMHYYKSEKKNKSFISFYFL</sequence>
<organism evidence="1 2">
    <name type="scientific">Chryseobacterium edaphi</name>
    <dbReference type="NCBI Taxonomy" id="2976532"/>
    <lineage>
        <taxon>Bacteria</taxon>
        <taxon>Pseudomonadati</taxon>
        <taxon>Bacteroidota</taxon>
        <taxon>Flavobacteriia</taxon>
        <taxon>Flavobacteriales</taxon>
        <taxon>Weeksellaceae</taxon>
        <taxon>Chryseobacterium group</taxon>
        <taxon>Chryseobacterium</taxon>
    </lineage>
</organism>
<gene>
    <name evidence="1" type="ORF">NZ698_10895</name>
</gene>
<evidence type="ECO:0000313" key="2">
    <source>
        <dbReference type="Proteomes" id="UP001208649"/>
    </source>
</evidence>
<accession>A0ABT2W667</accession>
<dbReference type="EMBL" id="JAOTEM010000002">
    <property type="protein sequence ID" value="MCU7617706.1"/>
    <property type="molecule type" value="Genomic_DNA"/>
</dbReference>